<evidence type="ECO:0000313" key="4">
    <source>
        <dbReference type="Proteomes" id="UP000540568"/>
    </source>
</evidence>
<evidence type="ECO:0008006" key="5">
    <source>
        <dbReference type="Google" id="ProtNLM"/>
    </source>
</evidence>
<reference evidence="3 4" key="1">
    <citation type="submission" date="2020-07" db="EMBL/GenBank/DDBJ databases">
        <title>Sequencing the genomes of 1000 actinobacteria strains.</title>
        <authorList>
            <person name="Klenk H.-P."/>
        </authorList>
    </citation>
    <scope>NUCLEOTIDE SEQUENCE [LARGE SCALE GENOMIC DNA]</scope>
    <source>
        <strain evidence="3 4">DSM 44121</strain>
    </source>
</reference>
<dbReference type="Proteomes" id="UP000540568">
    <property type="component" value="Unassembled WGS sequence"/>
</dbReference>
<feature type="region of interest" description="Disordered" evidence="1">
    <location>
        <begin position="26"/>
        <end position="73"/>
    </location>
</feature>
<name>A0A7W3J8Q7_9MICO</name>
<feature type="chain" id="PRO_5039049254" description="Transglycosylase-like protein with SLT domain" evidence="2">
    <location>
        <begin position="22"/>
        <end position="244"/>
    </location>
</feature>
<protein>
    <recommendedName>
        <fullName evidence="5">Transglycosylase-like protein with SLT domain</fullName>
    </recommendedName>
</protein>
<keyword evidence="4" id="KW-1185">Reference proteome</keyword>
<evidence type="ECO:0000313" key="3">
    <source>
        <dbReference type="EMBL" id="MBA8808356.1"/>
    </source>
</evidence>
<dbReference type="EMBL" id="JACGWV010000001">
    <property type="protein sequence ID" value="MBA8808356.1"/>
    <property type="molecule type" value="Genomic_DNA"/>
</dbReference>
<proteinExistence type="predicted"/>
<dbReference type="RefSeq" id="WP_182616302.1">
    <property type="nucleotide sequence ID" value="NZ_BAAATF010000003.1"/>
</dbReference>
<evidence type="ECO:0000256" key="2">
    <source>
        <dbReference type="SAM" id="SignalP"/>
    </source>
</evidence>
<comment type="caution">
    <text evidence="3">The sequence shown here is derived from an EMBL/GenBank/DDBJ whole genome shotgun (WGS) entry which is preliminary data.</text>
</comment>
<gene>
    <name evidence="3" type="ORF">FHX71_002298</name>
</gene>
<evidence type="ECO:0000256" key="1">
    <source>
        <dbReference type="SAM" id="MobiDB-lite"/>
    </source>
</evidence>
<organism evidence="3 4">
    <name type="scientific">Promicromonospora sukumoe</name>
    <dbReference type="NCBI Taxonomy" id="88382"/>
    <lineage>
        <taxon>Bacteria</taxon>
        <taxon>Bacillati</taxon>
        <taxon>Actinomycetota</taxon>
        <taxon>Actinomycetes</taxon>
        <taxon>Micrococcales</taxon>
        <taxon>Promicromonosporaceae</taxon>
        <taxon>Promicromonospora</taxon>
    </lineage>
</organism>
<feature type="signal peptide" evidence="2">
    <location>
        <begin position="1"/>
        <end position="21"/>
    </location>
</feature>
<accession>A0A7W3J8Q7</accession>
<feature type="compositionally biased region" description="Basic and acidic residues" evidence="1">
    <location>
        <begin position="36"/>
        <end position="65"/>
    </location>
</feature>
<sequence length="244" mass="25939">MATFLLTVLLFGPVTAPITYALSAPSTGAADETGQDPDRADSRDGDRDRRDRSAGHGRDRADRSSNRATVQHLPTGLTAKTVDGIPVSLDRNQLRHAATIISVGSRTKGVGRDGIVVALMASLTESHLQMLANPGAYPASVKHPHDGVGQDFDSLGLFQMRPASGWGSVKELMQPEYQAAAFFGGPNGPNNGSPRGLLDIDGWKNLHKGAAAQAVEVSAYPYRYAQYKPVALAILDQLTPARGR</sequence>
<keyword evidence="2" id="KW-0732">Signal</keyword>
<dbReference type="AlphaFoldDB" id="A0A7W3J8Q7"/>